<dbReference type="KEGG" id="vg:26630016"/>
<evidence type="ECO:0000313" key="1">
    <source>
        <dbReference type="EMBL" id="AKQ06827.1"/>
    </source>
</evidence>
<accession>A0A0H4THY8</accession>
<dbReference type="RefSeq" id="YP_009203028.1">
    <property type="nucleotide sequence ID" value="NC_028848.1"/>
</dbReference>
<proteinExistence type="predicted"/>
<dbReference type="Proteomes" id="UP000201630">
    <property type="component" value="Segment"/>
</dbReference>
<reference evidence="1 2" key="1">
    <citation type="submission" date="2015-04" db="EMBL/GenBank/DDBJ databases">
        <authorList>
            <person name="Shneider M.M."/>
            <person name="Klumpp J."/>
            <person name="Miroshnikov K.A."/>
            <person name="Leiman P.G."/>
        </authorList>
    </citation>
    <scope>NUCLEOTIDE SEQUENCE [LARGE SCALE GENOMIC DNA]</scope>
</reference>
<dbReference type="GeneID" id="26630016"/>
<sequence>MTMNRFKVGDQVRCSNSFGCETLRNGRVYTVTIVRDNTIGLDNGFGTFYNANRFVLFKAGKQGVKAMKQDQRVIATRLSLGTSDLIIGHTYIGSWDEHAGVITIKDQNYTDNYFSIEVPLTPEKVFESIRAGETLEHYNGIEWQRVENPRLMSYGSIENGIFRIAKQYVDFFGHKVPAPIKNGRRHTGDFYGVSFSKNTVYRCGRQQAIQNIDDGNAFYWASEQDADIVRKLIRQPFANKTEVPNV</sequence>
<keyword evidence="2" id="KW-1185">Reference proteome</keyword>
<organism evidence="1 2">
    <name type="scientific">Acinetobacter phage Fri1</name>
    <dbReference type="NCBI Taxonomy" id="1647373"/>
    <lineage>
        <taxon>Viruses</taxon>
        <taxon>Duplodnaviria</taxon>
        <taxon>Heunggongvirae</taxon>
        <taxon>Uroviricota</taxon>
        <taxon>Caudoviricetes</taxon>
        <taxon>Autographivirales</taxon>
        <taxon>Autoscriptoviridae</taxon>
        <taxon>Beijerinckvirinae</taxon>
        <taxon>Friunavirus</taxon>
        <taxon>Friunavirus Fri1</taxon>
    </lineage>
</organism>
<evidence type="ECO:0000313" key="2">
    <source>
        <dbReference type="Proteomes" id="UP000201630"/>
    </source>
</evidence>
<gene>
    <name evidence="1" type="ORF">Fri1_22</name>
</gene>
<name>A0A0H4THY8_9CAUD</name>
<protein>
    <submittedName>
        <fullName evidence="1">Uncharacterized protein</fullName>
    </submittedName>
</protein>
<dbReference type="EMBL" id="KR149290">
    <property type="protein sequence ID" value="AKQ06827.1"/>
    <property type="molecule type" value="Genomic_DNA"/>
</dbReference>
<dbReference type="OrthoDB" id="6549at10239"/>